<comment type="subcellular location">
    <subcellularLocation>
        <location evidence="1">Golgi apparatus membrane</location>
        <topology evidence="1">Single-pass type II membrane protein</topology>
    </subcellularLocation>
</comment>
<feature type="region of interest" description="Disordered" evidence="5">
    <location>
        <begin position="466"/>
        <end position="519"/>
    </location>
</feature>
<dbReference type="SMART" id="SM00458">
    <property type="entry name" value="RICIN"/>
    <property type="match status" value="1"/>
</dbReference>
<gene>
    <name evidence="7" type="ORF">APLA_LOCUS738</name>
</gene>
<feature type="domain" description="Ricin B lectin" evidence="6">
    <location>
        <begin position="297"/>
        <end position="431"/>
    </location>
</feature>
<feature type="compositionally biased region" description="Basic and acidic residues" evidence="5">
    <location>
        <begin position="741"/>
        <end position="753"/>
    </location>
</feature>
<dbReference type="GO" id="GO:0030246">
    <property type="term" value="F:carbohydrate binding"/>
    <property type="evidence" value="ECO:0007669"/>
    <property type="project" value="UniProtKB-KW"/>
</dbReference>
<evidence type="ECO:0000313" key="7">
    <source>
        <dbReference type="EMBL" id="CAB3221855.1"/>
    </source>
</evidence>
<dbReference type="SUPFAM" id="SSF50370">
    <property type="entry name" value="Ricin B-like lectins"/>
    <property type="match status" value="2"/>
</dbReference>
<dbReference type="PROSITE" id="PS50231">
    <property type="entry name" value="RICIN_B_LECTIN"/>
    <property type="match status" value="1"/>
</dbReference>
<name>A0A8S0YQ83_ARCPL</name>
<dbReference type="Pfam" id="PF00652">
    <property type="entry name" value="Ricin_B_lectin"/>
    <property type="match status" value="1"/>
</dbReference>
<proteinExistence type="predicted"/>
<evidence type="ECO:0000256" key="1">
    <source>
        <dbReference type="ARBA" id="ARBA00004323"/>
    </source>
</evidence>
<dbReference type="OrthoDB" id="416652at2759"/>
<reference evidence="7 8" key="1">
    <citation type="submission" date="2020-04" db="EMBL/GenBank/DDBJ databases">
        <authorList>
            <person name="Wallbank WR R."/>
            <person name="Pardo Diaz C."/>
            <person name="Kozak K."/>
            <person name="Martin S."/>
            <person name="Jiggins C."/>
            <person name="Moest M."/>
            <person name="Warren A I."/>
            <person name="Byers J.R.P. K."/>
            <person name="Montejo-Kovacevich G."/>
            <person name="Yen C E."/>
        </authorList>
    </citation>
    <scope>NUCLEOTIDE SEQUENCE [LARGE SCALE GENOMIC DNA]</scope>
</reference>
<dbReference type="PANTHER" id="PTHR11675">
    <property type="entry name" value="N-ACETYLGALACTOSAMINYLTRANSFERASE"/>
    <property type="match status" value="1"/>
</dbReference>
<dbReference type="InterPro" id="IPR000772">
    <property type="entry name" value="Ricin_B_lectin"/>
</dbReference>
<evidence type="ECO:0000256" key="2">
    <source>
        <dbReference type="ARBA" id="ARBA00022734"/>
    </source>
</evidence>
<dbReference type="GO" id="GO:0000139">
    <property type="term" value="C:Golgi membrane"/>
    <property type="evidence" value="ECO:0007669"/>
    <property type="project" value="UniProtKB-SubCell"/>
</dbReference>
<feature type="compositionally biased region" description="Low complexity" evidence="5">
    <location>
        <begin position="1012"/>
        <end position="1021"/>
    </location>
</feature>
<sequence>MRARLTGARAARGNVLIFLDAHCEVTTDWMRPLLQRIRHKRDAVLTPIIDVIDQSSFELQASDTFQVGGFSFMGHFLWTDVPEREKKRRGSDIGPTWSPTMAGGLFAISRDYFWELGAYDEQMGGWGGENLEMSFRIWQCGGTLETIPCSRVGHVFRSFHPYGMPASSDTHGINTARMAEVWMDEYAELFYLHRPDLRKNPIIGDVTHRKILREKLKCKSFQWYLDNIYQEKFVPVKDVYGYGRFRNEITQMCLDTLQKEGDNVLLGVYPCHADLQASQYFSLSNKGEIRDETNCASVQRSRFRNEITQMCLDTLQKEGDNVLLGVYPCHADLQASQYFSLSNKGEIRDETNCASVQRSRNDIEDPRSEIIRPVVMSACHGKGRDQKWVRLPTGQLQHVVTKLCITAPHAVGDVQATVCKPGVFQQIWVIDYTEDNNFRRESADDVSSDQERRISMLRGQRRISRSLMSYSESNPNQVYDARRDDNSPPETATVRRHTHKNKHHKRHGRKGKHGTKKRTKNKFILKLVRTLMNGTEDHLEVDIHCKHRQLYPNNTFVRDLVTILNDKNVKVINNGRVFERNKVSELDSVRPQSSKVLNKMDIEEPNPQAPSQPVNALARMREGAMKGRKKSKVVDVQTVISREPVGLRPRDIPAIPPAMGSGFSDVMDAGSSTDKKLIIEDFVEVKRIHTTVGAKRHRRKRKRHGAQPAAHAPPRPRPRPAHRPHPHTPPQHTHSVSTPPKPKESGETAKVEASDSGVMDSPLVDDSIERSSAKEDWTPGDSRYRRNKQHPQPPPHRAPHPHEISLLTGNGVHVPRAQESDGEALGPGISAHRSTHQDDGQKSSGERGTNNAMRRTDEAAPAPVKLVMRSNLTFNLGDEFFSWKNKATDDIVNDFLGELTIPSNDTDKPQRGHDERSHQHYQPADTPLRNRGDDNQPRPNDNQGRADDPQREEYRQDHIRLDTEDNHVRSDPGIDAGRESQGNYGQQTSPDVQQENQKDNLVDTRNESAPQSSSSSESSGE</sequence>
<feature type="compositionally biased region" description="Polar residues" evidence="5">
    <location>
        <begin position="980"/>
        <end position="995"/>
    </location>
</feature>
<dbReference type="GO" id="GO:0004653">
    <property type="term" value="F:polypeptide N-acetylgalactosaminyltransferase activity"/>
    <property type="evidence" value="ECO:0007669"/>
    <property type="project" value="TreeGrafter"/>
</dbReference>
<dbReference type="AlphaFoldDB" id="A0A8S0YQ83"/>
<evidence type="ECO:0000256" key="3">
    <source>
        <dbReference type="ARBA" id="ARBA00023034"/>
    </source>
</evidence>
<evidence type="ECO:0000256" key="5">
    <source>
        <dbReference type="SAM" id="MobiDB-lite"/>
    </source>
</evidence>
<dbReference type="EMBL" id="CADEBC010000074">
    <property type="protein sequence ID" value="CAB3221855.1"/>
    <property type="molecule type" value="Genomic_DNA"/>
</dbReference>
<dbReference type="Gene3D" id="3.90.550.10">
    <property type="entry name" value="Spore Coat Polysaccharide Biosynthesis Protein SpsA, Chain A"/>
    <property type="match status" value="1"/>
</dbReference>
<dbReference type="InterPro" id="IPR001173">
    <property type="entry name" value="Glyco_trans_2-like"/>
</dbReference>
<dbReference type="InterPro" id="IPR035992">
    <property type="entry name" value="Ricin_B-like_lectins"/>
</dbReference>
<keyword evidence="3" id="KW-0333">Golgi apparatus</keyword>
<evidence type="ECO:0000256" key="4">
    <source>
        <dbReference type="ARBA" id="ARBA00023157"/>
    </source>
</evidence>
<protein>
    <recommendedName>
        <fullName evidence="6">Ricin B lectin domain-containing protein</fullName>
    </recommendedName>
</protein>
<feature type="compositionally biased region" description="Basic and acidic residues" evidence="5">
    <location>
        <begin position="944"/>
        <end position="978"/>
    </location>
</feature>
<feature type="compositionally biased region" description="Basic residues" evidence="5">
    <location>
        <begin position="714"/>
        <end position="726"/>
    </location>
</feature>
<keyword evidence="8" id="KW-1185">Reference proteome</keyword>
<feature type="compositionally biased region" description="Basic and acidic residues" evidence="5">
    <location>
        <begin position="767"/>
        <end position="777"/>
    </location>
</feature>
<feature type="compositionally biased region" description="Basic and acidic residues" evidence="5">
    <location>
        <begin position="996"/>
        <end position="1006"/>
    </location>
</feature>
<keyword evidence="4" id="KW-1015">Disulfide bond</keyword>
<dbReference type="SUPFAM" id="SSF53448">
    <property type="entry name" value="Nucleotide-diphospho-sugar transferases"/>
    <property type="match status" value="1"/>
</dbReference>
<dbReference type="GO" id="GO:0006493">
    <property type="term" value="P:protein O-linked glycosylation"/>
    <property type="evidence" value="ECO:0007669"/>
    <property type="project" value="TreeGrafter"/>
</dbReference>
<feature type="compositionally biased region" description="Basic residues" evidence="5">
    <location>
        <begin position="694"/>
        <end position="705"/>
    </location>
</feature>
<dbReference type="InterPro" id="IPR029044">
    <property type="entry name" value="Nucleotide-diphossugar_trans"/>
</dbReference>
<organism evidence="7 8">
    <name type="scientific">Arctia plantaginis</name>
    <name type="common">Wood tiger moth</name>
    <name type="synonym">Phalaena plantaginis</name>
    <dbReference type="NCBI Taxonomy" id="874455"/>
    <lineage>
        <taxon>Eukaryota</taxon>
        <taxon>Metazoa</taxon>
        <taxon>Ecdysozoa</taxon>
        <taxon>Arthropoda</taxon>
        <taxon>Hexapoda</taxon>
        <taxon>Insecta</taxon>
        <taxon>Pterygota</taxon>
        <taxon>Neoptera</taxon>
        <taxon>Endopterygota</taxon>
        <taxon>Lepidoptera</taxon>
        <taxon>Glossata</taxon>
        <taxon>Ditrysia</taxon>
        <taxon>Noctuoidea</taxon>
        <taxon>Erebidae</taxon>
        <taxon>Arctiinae</taxon>
        <taxon>Arctia</taxon>
    </lineage>
</organism>
<keyword evidence="2" id="KW-0430">Lectin</keyword>
<feature type="region of interest" description="Disordered" evidence="5">
    <location>
        <begin position="690"/>
        <end position="862"/>
    </location>
</feature>
<feature type="region of interest" description="Disordered" evidence="5">
    <location>
        <begin position="901"/>
        <end position="1021"/>
    </location>
</feature>
<feature type="compositionally biased region" description="Basic and acidic residues" evidence="5">
    <location>
        <begin position="835"/>
        <end position="845"/>
    </location>
</feature>
<evidence type="ECO:0000259" key="6">
    <source>
        <dbReference type="SMART" id="SM00458"/>
    </source>
</evidence>
<accession>A0A8S0YQ83</accession>
<dbReference type="PANTHER" id="PTHR11675:SF43">
    <property type="entry name" value="POLYPEPTIDE N-ACETYLGALACTOSAMINYLTRANSFERASE 1"/>
    <property type="match status" value="1"/>
</dbReference>
<dbReference type="Gene3D" id="2.80.10.50">
    <property type="match status" value="2"/>
</dbReference>
<evidence type="ECO:0000313" key="8">
    <source>
        <dbReference type="Proteomes" id="UP000494106"/>
    </source>
</evidence>
<dbReference type="Pfam" id="PF00535">
    <property type="entry name" value="Glycos_transf_2"/>
    <property type="match status" value="1"/>
</dbReference>
<dbReference type="Proteomes" id="UP000494106">
    <property type="component" value="Unassembled WGS sequence"/>
</dbReference>
<comment type="caution">
    <text evidence="7">The sequence shown here is derived from an EMBL/GenBank/DDBJ whole genome shotgun (WGS) entry which is preliminary data.</text>
</comment>
<feature type="compositionally biased region" description="Polar residues" evidence="5">
    <location>
        <begin position="466"/>
        <end position="477"/>
    </location>
</feature>
<feature type="compositionally biased region" description="Basic and acidic residues" evidence="5">
    <location>
        <begin position="905"/>
        <end position="918"/>
    </location>
</feature>
<feature type="compositionally biased region" description="Basic residues" evidence="5">
    <location>
        <begin position="494"/>
        <end position="519"/>
    </location>
</feature>